<dbReference type="GO" id="GO:0006508">
    <property type="term" value="P:proteolysis"/>
    <property type="evidence" value="ECO:0007669"/>
    <property type="project" value="UniProtKB-KW"/>
</dbReference>
<name>M3AWC1_SPHMS</name>
<keyword evidence="13" id="KW-0865">Zymogen</keyword>
<evidence type="ECO:0000256" key="10">
    <source>
        <dbReference type="ARBA" id="ARBA00022825"/>
    </source>
</evidence>
<feature type="binding site" evidence="15">
    <location>
        <position position="572"/>
    </location>
    <ligand>
        <name>Ca(2+)</name>
        <dbReference type="ChEBI" id="CHEBI:29108"/>
    </ligand>
</feature>
<evidence type="ECO:0000256" key="6">
    <source>
        <dbReference type="ARBA" id="ARBA00022670"/>
    </source>
</evidence>
<dbReference type="OrthoDB" id="409122at2759"/>
<keyword evidence="7 15" id="KW-0479">Metal-binding</keyword>
<evidence type="ECO:0000256" key="8">
    <source>
        <dbReference type="ARBA" id="ARBA00022729"/>
    </source>
</evidence>
<dbReference type="GO" id="GO:0004252">
    <property type="term" value="F:serine-type endopeptidase activity"/>
    <property type="evidence" value="ECO:0007669"/>
    <property type="project" value="UniProtKB-UniRule"/>
</dbReference>
<evidence type="ECO:0000256" key="13">
    <source>
        <dbReference type="ARBA" id="ARBA00023145"/>
    </source>
</evidence>
<evidence type="ECO:0000256" key="14">
    <source>
        <dbReference type="ARBA" id="ARBA00023180"/>
    </source>
</evidence>
<dbReference type="CDD" id="cd04056">
    <property type="entry name" value="Peptidases_S53"/>
    <property type="match status" value="1"/>
</dbReference>
<dbReference type="Pfam" id="PF00082">
    <property type="entry name" value="Peptidase_S8"/>
    <property type="match status" value="1"/>
</dbReference>
<protein>
    <recommendedName>
        <fullName evidence="4">tripeptidyl-peptidase II</fullName>
        <ecNumber evidence="4">3.4.14.10</ecNumber>
    </recommendedName>
</protein>
<dbReference type="InterPro" id="IPR050819">
    <property type="entry name" value="Tripeptidyl-peptidase_I"/>
</dbReference>
<dbReference type="Proteomes" id="UP000016931">
    <property type="component" value="Unassembled WGS sequence"/>
</dbReference>
<evidence type="ECO:0000256" key="7">
    <source>
        <dbReference type="ARBA" id="ARBA00022723"/>
    </source>
</evidence>
<evidence type="ECO:0000256" key="2">
    <source>
        <dbReference type="ARBA" id="ARBA00002451"/>
    </source>
</evidence>
<evidence type="ECO:0000256" key="4">
    <source>
        <dbReference type="ARBA" id="ARBA00012462"/>
    </source>
</evidence>
<feature type="active site" description="Charge relay system" evidence="15">
    <location>
        <position position="320"/>
    </location>
</feature>
<feature type="domain" description="Peptidase S53" evidence="17">
    <location>
        <begin position="231"/>
        <end position="613"/>
    </location>
</feature>
<dbReference type="STRING" id="692275.M3AWC1"/>
<gene>
    <name evidence="18" type="ORF">SEPMUDRAFT_88216</name>
</gene>
<dbReference type="Gene3D" id="3.40.50.200">
    <property type="entry name" value="Peptidase S8/S53 domain"/>
    <property type="match status" value="1"/>
</dbReference>
<dbReference type="AlphaFoldDB" id="M3AWC1"/>
<evidence type="ECO:0000313" key="19">
    <source>
        <dbReference type="Proteomes" id="UP000016931"/>
    </source>
</evidence>
<dbReference type="EMBL" id="KB456266">
    <property type="protein sequence ID" value="EMF11040.1"/>
    <property type="molecule type" value="Genomic_DNA"/>
</dbReference>
<feature type="chain" id="PRO_5004031511" description="tripeptidyl-peptidase II" evidence="16">
    <location>
        <begin position="19"/>
        <end position="621"/>
    </location>
</feature>
<proteinExistence type="predicted"/>
<evidence type="ECO:0000313" key="18">
    <source>
        <dbReference type="EMBL" id="EMF11040.1"/>
    </source>
</evidence>
<dbReference type="CDD" id="cd11377">
    <property type="entry name" value="Pro-peptidase_S53"/>
    <property type="match status" value="1"/>
</dbReference>
<keyword evidence="6 15" id="KW-0645">Protease</keyword>
<evidence type="ECO:0000256" key="12">
    <source>
        <dbReference type="ARBA" id="ARBA00023026"/>
    </source>
</evidence>
<dbReference type="eggNOG" id="ENOG502QR6D">
    <property type="taxonomic scope" value="Eukaryota"/>
</dbReference>
<keyword evidence="5" id="KW-0964">Secreted</keyword>
<comment type="subcellular location">
    <subcellularLocation>
        <location evidence="3">Secreted</location>
        <location evidence="3">Extracellular space</location>
    </subcellularLocation>
</comment>
<feature type="active site" description="Charge relay system" evidence="15">
    <location>
        <position position="316"/>
    </location>
</feature>
<dbReference type="GO" id="GO:0046872">
    <property type="term" value="F:metal ion binding"/>
    <property type="evidence" value="ECO:0007669"/>
    <property type="project" value="UniProtKB-UniRule"/>
</dbReference>
<dbReference type="PANTHER" id="PTHR14218">
    <property type="entry name" value="PROTEASE S8 TRIPEPTIDYL PEPTIDASE I CLN2"/>
    <property type="match status" value="1"/>
</dbReference>
<dbReference type="OMA" id="SGWGTPW"/>
<feature type="binding site" evidence="15">
    <location>
        <position position="573"/>
    </location>
    <ligand>
        <name>Ca(2+)</name>
        <dbReference type="ChEBI" id="CHEBI:29108"/>
    </ligand>
</feature>
<comment type="catalytic activity">
    <reaction evidence="1">
        <text>Release of an N-terminal tripeptide from a polypeptide.</text>
        <dbReference type="EC" id="3.4.14.10"/>
    </reaction>
</comment>
<evidence type="ECO:0000256" key="16">
    <source>
        <dbReference type="SAM" id="SignalP"/>
    </source>
</evidence>
<keyword evidence="11 15" id="KW-0106">Calcium</keyword>
<dbReference type="EC" id="3.4.14.10" evidence="4"/>
<dbReference type="HOGENOM" id="CLU_013783_3_0_1"/>
<evidence type="ECO:0000256" key="9">
    <source>
        <dbReference type="ARBA" id="ARBA00022801"/>
    </source>
</evidence>
<dbReference type="GeneID" id="27907604"/>
<dbReference type="PROSITE" id="PS00138">
    <property type="entry name" value="SUBTILASE_SER"/>
    <property type="match status" value="1"/>
</dbReference>
<comment type="cofactor">
    <cofactor evidence="15">
        <name>Ca(2+)</name>
        <dbReference type="ChEBI" id="CHEBI:29108"/>
    </cofactor>
    <text evidence="15">Binds 1 Ca(2+) ion per subunit.</text>
</comment>
<keyword evidence="9 15" id="KW-0378">Hydrolase</keyword>
<evidence type="ECO:0000256" key="15">
    <source>
        <dbReference type="PROSITE-ProRule" id="PRU01032"/>
    </source>
</evidence>
<dbReference type="RefSeq" id="XP_016759161.1">
    <property type="nucleotide sequence ID" value="XM_016910467.1"/>
</dbReference>
<accession>M3AWC1</accession>
<dbReference type="FunFam" id="3.40.50.200:FF:000015">
    <property type="entry name" value="Tripeptidyl peptidase A"/>
    <property type="match status" value="1"/>
</dbReference>
<evidence type="ECO:0000259" key="17">
    <source>
        <dbReference type="PROSITE" id="PS51695"/>
    </source>
</evidence>
<dbReference type="PROSITE" id="PS51695">
    <property type="entry name" value="SEDOLISIN"/>
    <property type="match status" value="1"/>
</dbReference>
<keyword evidence="14" id="KW-0325">Glycoprotein</keyword>
<evidence type="ECO:0000256" key="3">
    <source>
        <dbReference type="ARBA" id="ARBA00004239"/>
    </source>
</evidence>
<feature type="binding site" evidence="15">
    <location>
        <position position="591"/>
    </location>
    <ligand>
        <name>Ca(2+)</name>
        <dbReference type="ChEBI" id="CHEBI:29108"/>
    </ligand>
</feature>
<feature type="active site" description="Charge relay system" evidence="15">
    <location>
        <position position="530"/>
    </location>
</feature>
<dbReference type="SMART" id="SM00944">
    <property type="entry name" value="Pro-kuma_activ"/>
    <property type="match status" value="1"/>
</dbReference>
<evidence type="ECO:0000256" key="5">
    <source>
        <dbReference type="ARBA" id="ARBA00022525"/>
    </source>
</evidence>
<reference evidence="18 19" key="1">
    <citation type="journal article" date="2012" name="PLoS Pathog.">
        <title>Diverse lifestyles and strategies of plant pathogenesis encoded in the genomes of eighteen Dothideomycetes fungi.</title>
        <authorList>
            <person name="Ohm R.A."/>
            <person name="Feau N."/>
            <person name="Henrissat B."/>
            <person name="Schoch C.L."/>
            <person name="Horwitz B.A."/>
            <person name="Barry K.W."/>
            <person name="Condon B.J."/>
            <person name="Copeland A.C."/>
            <person name="Dhillon B."/>
            <person name="Glaser F."/>
            <person name="Hesse C.N."/>
            <person name="Kosti I."/>
            <person name="LaButti K."/>
            <person name="Lindquist E.A."/>
            <person name="Lucas S."/>
            <person name="Salamov A.A."/>
            <person name="Bradshaw R.E."/>
            <person name="Ciuffetti L."/>
            <person name="Hamelin R.C."/>
            <person name="Kema G.H.J."/>
            <person name="Lawrence C."/>
            <person name="Scott J.A."/>
            <person name="Spatafora J.W."/>
            <person name="Turgeon B.G."/>
            <person name="de Wit P.J.G.M."/>
            <person name="Zhong S."/>
            <person name="Goodwin S.B."/>
            <person name="Grigoriev I.V."/>
        </authorList>
    </citation>
    <scope>NUCLEOTIDE SEQUENCE [LARGE SCALE GENOMIC DNA]</scope>
    <source>
        <strain evidence="18 19">SO2202</strain>
    </source>
</reference>
<dbReference type="InterPro" id="IPR023828">
    <property type="entry name" value="Peptidase_S8_Ser-AS"/>
</dbReference>
<dbReference type="InterPro" id="IPR015366">
    <property type="entry name" value="S53_propep"/>
</dbReference>
<feature type="signal peptide" evidence="16">
    <location>
        <begin position="1"/>
        <end position="18"/>
    </location>
</feature>
<keyword evidence="8 16" id="KW-0732">Signal</keyword>
<dbReference type="GO" id="GO:0005576">
    <property type="term" value="C:extracellular region"/>
    <property type="evidence" value="ECO:0007669"/>
    <property type="project" value="UniProtKB-SubCell"/>
</dbReference>
<keyword evidence="12" id="KW-0843">Virulence</keyword>
<dbReference type="SUPFAM" id="SSF52743">
    <property type="entry name" value="Subtilisin-like"/>
    <property type="match status" value="1"/>
</dbReference>
<comment type="function">
    <text evidence="2">Secreted tripeptidyl-peptidase which degrades proteins at acidic pHs and is involved in virulence.</text>
</comment>
<organism evidence="18 19">
    <name type="scientific">Sphaerulina musiva (strain SO2202)</name>
    <name type="common">Poplar stem canker fungus</name>
    <name type="synonym">Septoria musiva</name>
    <dbReference type="NCBI Taxonomy" id="692275"/>
    <lineage>
        <taxon>Eukaryota</taxon>
        <taxon>Fungi</taxon>
        <taxon>Dikarya</taxon>
        <taxon>Ascomycota</taxon>
        <taxon>Pezizomycotina</taxon>
        <taxon>Dothideomycetes</taxon>
        <taxon>Dothideomycetidae</taxon>
        <taxon>Mycosphaerellales</taxon>
        <taxon>Mycosphaerellaceae</taxon>
        <taxon>Sphaerulina</taxon>
    </lineage>
</organism>
<feature type="binding site" evidence="15">
    <location>
        <position position="593"/>
    </location>
    <ligand>
        <name>Ca(2+)</name>
        <dbReference type="ChEBI" id="CHEBI:29108"/>
    </ligand>
</feature>
<keyword evidence="19" id="KW-1185">Reference proteome</keyword>
<dbReference type="SUPFAM" id="SSF54897">
    <property type="entry name" value="Protease propeptides/inhibitors"/>
    <property type="match status" value="1"/>
</dbReference>
<dbReference type="GO" id="GO:0008240">
    <property type="term" value="F:tripeptidyl-peptidase activity"/>
    <property type="evidence" value="ECO:0007669"/>
    <property type="project" value="UniProtKB-EC"/>
</dbReference>
<sequence>MLFTSIVCAFGTISAAYALPKSPRSSYAVKEYHPVPRGWTRVGEAGKSDRVHLTIGLKQQNQGAIEEHLLQVSDPSHARYGQHLTAAEIADIVRPSQETQDLVKSWLEEHGIQGVHNAAKDTIHVLVPIEKAEELLQTSYSVFEHEDGSTLARAPEWSLPRHLHEHIDVVQPTNSFFRTKATSHGATSLQRDTIQYSDSWWQNEGKKAFAPPPAYRGSGAGPISEICNISFTTPDCKRTLYGTYDYKPQVPGKNKMGHTNYLNETSYRQDIKKALQNFRPEAVSAADSFNITTVADGNNDQGPYTDAQVRAGKNEEAVLDSENMISIAYPTPLEVWQTGGSPPFIPDINTPTDTNEPYLVWLDSILDRDDLPQVISTSYGDDEQTVPQSYAERACSSFAQLGARGISLFFSSGDSGVGSDGTCFSNDGKKTEMFLPSFPASCPWVTTVGGTQGFEPEVAVQRFASGGGFSNYFPAPEYQNATVQAYIDSLKGLHDGLYNKTGRGYPDISAQSNRDAIVWNGDIITIGGTSASSPTVAAIISLVNDALLAEGKPTLGFLNPWLYSGAYKALTDVLSGSSFGCDTDGFPAQAGWDAVTGFGTPNFPKLVDAALAKSEEKPTGY</sequence>
<dbReference type="Pfam" id="PF09286">
    <property type="entry name" value="Pro-kuma_activ"/>
    <property type="match status" value="1"/>
</dbReference>
<dbReference type="InterPro" id="IPR036852">
    <property type="entry name" value="Peptidase_S8/S53_dom_sf"/>
</dbReference>
<dbReference type="InterPro" id="IPR000209">
    <property type="entry name" value="Peptidase_S8/S53_dom"/>
</dbReference>
<keyword evidence="10 15" id="KW-0720">Serine protease</keyword>
<dbReference type="PANTHER" id="PTHR14218:SF39">
    <property type="entry name" value="PEPTIDASE S53 DOMAIN-CONTAINING PROTEIN"/>
    <property type="match status" value="1"/>
</dbReference>
<evidence type="ECO:0000256" key="1">
    <source>
        <dbReference type="ARBA" id="ARBA00001910"/>
    </source>
</evidence>
<dbReference type="InterPro" id="IPR030400">
    <property type="entry name" value="Sedolisin_dom"/>
</dbReference>
<evidence type="ECO:0000256" key="11">
    <source>
        <dbReference type="ARBA" id="ARBA00022837"/>
    </source>
</evidence>